<feature type="domain" description="DUF7059" evidence="6">
    <location>
        <begin position="51"/>
        <end position="130"/>
    </location>
</feature>
<dbReference type="InterPro" id="IPR055487">
    <property type="entry name" value="DUF7059"/>
</dbReference>
<dbReference type="Proteomes" id="UP000293342">
    <property type="component" value="Unassembled WGS sequence"/>
</dbReference>
<dbReference type="InterPro" id="IPR007848">
    <property type="entry name" value="Small_mtfrase_dom"/>
</dbReference>
<dbReference type="InterPro" id="IPR029063">
    <property type="entry name" value="SAM-dependent_MTases_sf"/>
</dbReference>
<dbReference type="InterPro" id="IPR002052">
    <property type="entry name" value="DNA_methylase_N6_adenine_CS"/>
</dbReference>
<proteinExistence type="inferred from homology"/>
<evidence type="ECO:0000256" key="2">
    <source>
        <dbReference type="ARBA" id="ARBA00022603"/>
    </source>
</evidence>
<dbReference type="GO" id="GO:0032259">
    <property type="term" value="P:methylation"/>
    <property type="evidence" value="ECO:0007669"/>
    <property type="project" value="UniProtKB-KW"/>
</dbReference>
<dbReference type="Pfam" id="PF05175">
    <property type="entry name" value="MTS"/>
    <property type="match status" value="1"/>
</dbReference>
<keyword evidence="4" id="KW-0949">S-adenosyl-L-methionine</keyword>
<dbReference type="Gene3D" id="3.40.50.150">
    <property type="entry name" value="Vaccinia Virus protein VP39"/>
    <property type="match status" value="1"/>
</dbReference>
<keyword evidence="3 7" id="KW-0808">Transferase</keyword>
<sequence>MTGSLAEIRREKGQAQGLSPEICRRGWWEDERVNGLTGSDVDALREAFTVAGYTVEGVAGRLGPQANGALARNETTLAGRRTSSGDPLDTIIRLFLLQHDVPESLALRAFPGIDLVALGIIAVDGGSARARLDIRPYAEDDRQWWVIADLTPGLDGRREPMRSDYALGISSASLSLVNLTVPIKAERALDIGTGSGIQSLHLSNRVNQVVATDVNPRALRLARWTGALNRIELDVREGSLFEPVRGERFDLIVSNPPYVISPPGDDQLTYRETGFAGDSLVEQLVRQAPDHLTEGGWCQLLANWTYVRGEDWRDRIAAWTGDRSAWAVQREQLDPSEYVELWLRDAGAPGTPSYTSQYDAWMRWLDAQDVEAIGMGWITLHNVAGTLDAEEWPYEIEQPIGPHLLHRFERAEGTPADLTGLHLVVADDVIQETTGRPGAEDPAAIVLRRQRGMRRAEQVDTVLAGFVGACDGDLTVGQILAALADLLDRPVVEVLQDYLPQIRRLVVEGFLDY</sequence>
<feature type="domain" description="Methyltransferase small" evidence="5">
    <location>
        <begin position="178"/>
        <end position="303"/>
    </location>
</feature>
<gene>
    <name evidence="7" type="ORF">E0H75_01185</name>
</gene>
<dbReference type="PROSITE" id="PS00092">
    <property type="entry name" value="N6_MTASE"/>
    <property type="match status" value="1"/>
</dbReference>
<dbReference type="PANTHER" id="PTHR45875">
    <property type="entry name" value="METHYLTRANSFERASE N6AMT1"/>
    <property type="match status" value="1"/>
</dbReference>
<protein>
    <submittedName>
        <fullName evidence="7">Methyltransferase domain-containing protein</fullName>
    </submittedName>
</protein>
<evidence type="ECO:0000259" key="5">
    <source>
        <dbReference type="Pfam" id="PF05175"/>
    </source>
</evidence>
<dbReference type="GO" id="GO:0008170">
    <property type="term" value="F:N-methyltransferase activity"/>
    <property type="evidence" value="ECO:0007669"/>
    <property type="project" value="UniProtKB-ARBA"/>
</dbReference>
<evidence type="ECO:0000256" key="1">
    <source>
        <dbReference type="ARBA" id="ARBA00006149"/>
    </source>
</evidence>
<dbReference type="GO" id="GO:0003676">
    <property type="term" value="F:nucleic acid binding"/>
    <property type="evidence" value="ECO:0007669"/>
    <property type="project" value="InterPro"/>
</dbReference>
<dbReference type="CDD" id="cd02440">
    <property type="entry name" value="AdoMet_MTases"/>
    <property type="match status" value="1"/>
</dbReference>
<reference evidence="7 8" key="1">
    <citation type="submission" date="2019-02" db="EMBL/GenBank/DDBJ databases">
        <title>Kribbella capetownensis sp. nov. and Kribbella speibonae sp. nov., isolated from soil.</title>
        <authorList>
            <person name="Curtis S.M."/>
            <person name="Norton I."/>
            <person name="Everest G.J."/>
            <person name="Meyers P.R."/>
        </authorList>
    </citation>
    <scope>NUCLEOTIDE SEQUENCE [LARGE SCALE GENOMIC DNA]</scope>
    <source>
        <strain evidence="7 8">YM53</strain>
    </source>
</reference>
<name>A0A4V2M8Q9_9ACTN</name>
<evidence type="ECO:0000256" key="3">
    <source>
        <dbReference type="ARBA" id="ARBA00022679"/>
    </source>
</evidence>
<dbReference type="GO" id="GO:0008757">
    <property type="term" value="F:S-adenosylmethionine-dependent methyltransferase activity"/>
    <property type="evidence" value="ECO:0007669"/>
    <property type="project" value="TreeGrafter"/>
</dbReference>
<dbReference type="EMBL" id="SJKD01000001">
    <property type="protein sequence ID" value="TCC52422.1"/>
    <property type="molecule type" value="Genomic_DNA"/>
</dbReference>
<dbReference type="SUPFAM" id="SSF53335">
    <property type="entry name" value="S-adenosyl-L-methionine-dependent methyltransferases"/>
    <property type="match status" value="1"/>
</dbReference>
<accession>A0A4V2M8Q9</accession>
<keyword evidence="2 7" id="KW-0489">Methyltransferase</keyword>
<evidence type="ECO:0000313" key="8">
    <source>
        <dbReference type="Proteomes" id="UP000293342"/>
    </source>
</evidence>
<comment type="similarity">
    <text evidence="1">Belongs to the eukaryotic/archaeal PrmC-related family.</text>
</comment>
<dbReference type="GO" id="GO:0035657">
    <property type="term" value="C:eRF1 methyltransferase complex"/>
    <property type="evidence" value="ECO:0007669"/>
    <property type="project" value="TreeGrafter"/>
</dbReference>
<dbReference type="GO" id="GO:0008276">
    <property type="term" value="F:protein methyltransferase activity"/>
    <property type="evidence" value="ECO:0007669"/>
    <property type="project" value="TreeGrafter"/>
</dbReference>
<evidence type="ECO:0000259" key="6">
    <source>
        <dbReference type="Pfam" id="PF23186"/>
    </source>
</evidence>
<dbReference type="Pfam" id="PF23186">
    <property type="entry name" value="DUF7059"/>
    <property type="match status" value="1"/>
</dbReference>
<evidence type="ECO:0000313" key="7">
    <source>
        <dbReference type="EMBL" id="TCC52422.1"/>
    </source>
</evidence>
<evidence type="ECO:0000256" key="4">
    <source>
        <dbReference type="ARBA" id="ARBA00022691"/>
    </source>
</evidence>
<organism evidence="7 8">
    <name type="scientific">Kribbella capetownensis</name>
    <dbReference type="NCBI Taxonomy" id="1572659"/>
    <lineage>
        <taxon>Bacteria</taxon>
        <taxon>Bacillati</taxon>
        <taxon>Actinomycetota</taxon>
        <taxon>Actinomycetes</taxon>
        <taxon>Propionibacteriales</taxon>
        <taxon>Kribbellaceae</taxon>
        <taxon>Kribbella</taxon>
    </lineage>
</organism>
<dbReference type="PANTHER" id="PTHR45875:SF1">
    <property type="entry name" value="METHYLTRANSFERASE N6AMT1"/>
    <property type="match status" value="1"/>
</dbReference>
<dbReference type="InterPro" id="IPR052190">
    <property type="entry name" value="Euk-Arch_PrmC-MTase"/>
</dbReference>
<keyword evidence="8" id="KW-1185">Reference proteome</keyword>
<dbReference type="OrthoDB" id="129465at2"/>
<comment type="caution">
    <text evidence="7">The sequence shown here is derived from an EMBL/GenBank/DDBJ whole genome shotgun (WGS) entry which is preliminary data.</text>
</comment>
<dbReference type="AlphaFoldDB" id="A0A4V2M8Q9"/>